<sequence>MLLQREVIEDAKKLIQDGIAKNFETKTSSGSSKNPICIADFGCSTGPNTYIAMQYIIEAIELQYKSHGLAAPEFQVFFNDLVANDFKTLFRNLPPNRNYFGAGVPGSFYGRLFPKETLHFIYSSSTLHLISKVPKEIIDKNSSAWNKGRINYANAPKEVVDAYATQFQKDVETFLHCRAQELADNGLMALQVGAAQDVILQQNIYPGKDIELLGSCLLDMAKVGLISEEKMDSFNLPVFFSTTKDLKTIFERNNDFTIERIEKLSPKSLFLPDVRMFVLHRRAVFEGLIENHFGEGIVDELFDRFMKKVVESPDIMKVTMLTLVVLFVLLKRKPRT</sequence>
<evidence type="ECO:0000313" key="1">
    <source>
        <dbReference type="EMBL" id="KAI4313843.1"/>
    </source>
</evidence>
<protein>
    <submittedName>
        <fullName evidence="1">Uncharacterized protein</fullName>
    </submittedName>
</protein>
<dbReference type="Proteomes" id="UP000828941">
    <property type="component" value="Chromosome 11"/>
</dbReference>
<proteinExistence type="predicted"/>
<organism evidence="1 2">
    <name type="scientific">Bauhinia variegata</name>
    <name type="common">Purple orchid tree</name>
    <name type="synonym">Phanera variegata</name>
    <dbReference type="NCBI Taxonomy" id="167791"/>
    <lineage>
        <taxon>Eukaryota</taxon>
        <taxon>Viridiplantae</taxon>
        <taxon>Streptophyta</taxon>
        <taxon>Embryophyta</taxon>
        <taxon>Tracheophyta</taxon>
        <taxon>Spermatophyta</taxon>
        <taxon>Magnoliopsida</taxon>
        <taxon>eudicotyledons</taxon>
        <taxon>Gunneridae</taxon>
        <taxon>Pentapetalae</taxon>
        <taxon>rosids</taxon>
        <taxon>fabids</taxon>
        <taxon>Fabales</taxon>
        <taxon>Fabaceae</taxon>
        <taxon>Cercidoideae</taxon>
        <taxon>Cercideae</taxon>
        <taxon>Bauhiniinae</taxon>
        <taxon>Bauhinia</taxon>
    </lineage>
</organism>
<evidence type="ECO:0000313" key="2">
    <source>
        <dbReference type="Proteomes" id="UP000828941"/>
    </source>
</evidence>
<dbReference type="EMBL" id="CM039436">
    <property type="protein sequence ID" value="KAI4313843.1"/>
    <property type="molecule type" value="Genomic_DNA"/>
</dbReference>
<keyword evidence="2" id="KW-1185">Reference proteome</keyword>
<comment type="caution">
    <text evidence="1">The sequence shown here is derived from an EMBL/GenBank/DDBJ whole genome shotgun (WGS) entry which is preliminary data.</text>
</comment>
<accession>A0ACB9LRG2</accession>
<name>A0ACB9LRG2_BAUVA</name>
<reference evidence="1 2" key="1">
    <citation type="journal article" date="2022" name="DNA Res.">
        <title>Chromosomal-level genome assembly of the orchid tree Bauhinia variegata (Leguminosae; Cercidoideae) supports the allotetraploid origin hypothesis of Bauhinia.</title>
        <authorList>
            <person name="Zhong Y."/>
            <person name="Chen Y."/>
            <person name="Zheng D."/>
            <person name="Pang J."/>
            <person name="Liu Y."/>
            <person name="Luo S."/>
            <person name="Meng S."/>
            <person name="Qian L."/>
            <person name="Wei D."/>
            <person name="Dai S."/>
            <person name="Zhou R."/>
        </authorList>
    </citation>
    <scope>NUCLEOTIDE SEQUENCE [LARGE SCALE GENOMIC DNA]</scope>
    <source>
        <strain evidence="1">BV-YZ2020</strain>
    </source>
</reference>
<gene>
    <name evidence="1" type="ORF">L6164_026791</name>
</gene>